<gene>
    <name evidence="1" type="ORF">FHP24_11365</name>
</gene>
<proteinExistence type="predicted"/>
<dbReference type="AlphaFoldDB" id="A0A5C4XJQ0"/>
<name>A0A5C4XJQ0_9HYPH</name>
<dbReference type="EMBL" id="VDMN01000002">
    <property type="protein sequence ID" value="TNM63409.1"/>
    <property type="molecule type" value="Genomic_DNA"/>
</dbReference>
<evidence type="ECO:0000313" key="2">
    <source>
        <dbReference type="Proteomes" id="UP000311605"/>
    </source>
</evidence>
<dbReference type="OrthoDB" id="8447155at2"/>
<sequence>MSCSIVFELSLLAVNELVAGTVAGQPIQMDEIKGIQFSGKALLLEGQAEDEALSVYRKRFPFAQAFSSPVWAVEIDYVKLTDNSHGFGHKLSWSA</sequence>
<dbReference type="Proteomes" id="UP000311605">
    <property type="component" value="Unassembled WGS sequence"/>
</dbReference>
<accession>A0A5C4XJQ0</accession>
<dbReference type="RefSeq" id="WP_139676321.1">
    <property type="nucleotide sequence ID" value="NZ_VDMN01000002.1"/>
</dbReference>
<comment type="caution">
    <text evidence="1">The sequence shown here is derived from an EMBL/GenBank/DDBJ whole genome shotgun (WGS) entry which is preliminary data.</text>
</comment>
<protein>
    <submittedName>
        <fullName evidence="1">Uncharacterized protein</fullName>
    </submittedName>
</protein>
<organism evidence="1 2">
    <name type="scientific">Aliirhizobium smilacinae</name>
    <dbReference type="NCBI Taxonomy" id="1395944"/>
    <lineage>
        <taxon>Bacteria</taxon>
        <taxon>Pseudomonadati</taxon>
        <taxon>Pseudomonadota</taxon>
        <taxon>Alphaproteobacteria</taxon>
        <taxon>Hyphomicrobiales</taxon>
        <taxon>Rhizobiaceae</taxon>
        <taxon>Aliirhizobium</taxon>
    </lineage>
</organism>
<dbReference type="SUPFAM" id="SSF50475">
    <property type="entry name" value="FMN-binding split barrel"/>
    <property type="match status" value="1"/>
</dbReference>
<reference evidence="1 2" key="1">
    <citation type="submission" date="2019-06" db="EMBL/GenBank/DDBJ databases">
        <title>The draft genome of Rhizobium smilacinae PTYR-5.</title>
        <authorList>
            <person name="Liu L."/>
            <person name="Li L."/>
            <person name="Zhang X."/>
        </authorList>
    </citation>
    <scope>NUCLEOTIDE SEQUENCE [LARGE SCALE GENOMIC DNA]</scope>
    <source>
        <strain evidence="1 2">PTYR-5</strain>
    </source>
</reference>
<evidence type="ECO:0000313" key="1">
    <source>
        <dbReference type="EMBL" id="TNM63409.1"/>
    </source>
</evidence>
<keyword evidence="2" id="KW-1185">Reference proteome</keyword>